<feature type="compositionally biased region" description="Low complexity" evidence="1">
    <location>
        <begin position="300"/>
        <end position="314"/>
    </location>
</feature>
<dbReference type="AlphaFoldDB" id="A0A8H5V9L7"/>
<feature type="chain" id="PRO_5034262917" evidence="2">
    <location>
        <begin position="28"/>
        <end position="432"/>
    </location>
</feature>
<proteinExistence type="predicted"/>
<dbReference type="OrthoDB" id="5235746at2759"/>
<name>A0A8H5V9L7_GIBSU</name>
<reference evidence="3 4" key="1">
    <citation type="submission" date="2020-05" db="EMBL/GenBank/DDBJ databases">
        <title>Identification and distribution of gene clusters putatively required for synthesis of sphingolipid metabolism inhibitors in phylogenetically diverse species of the filamentous fungus Fusarium.</title>
        <authorList>
            <person name="Kim H.-S."/>
            <person name="Busman M."/>
            <person name="Brown D.W."/>
            <person name="Divon H."/>
            <person name="Uhlig S."/>
            <person name="Proctor R.H."/>
        </authorList>
    </citation>
    <scope>NUCLEOTIDE SEQUENCE [LARGE SCALE GENOMIC DNA]</scope>
    <source>
        <strain evidence="3 4">NRRL 66333</strain>
    </source>
</reference>
<keyword evidence="2" id="KW-0732">Signal</keyword>
<feature type="compositionally biased region" description="Basic and acidic residues" evidence="1">
    <location>
        <begin position="370"/>
        <end position="384"/>
    </location>
</feature>
<organism evidence="3 4">
    <name type="scientific">Gibberella subglutinans</name>
    <name type="common">Fusarium subglutinans</name>
    <dbReference type="NCBI Taxonomy" id="42677"/>
    <lineage>
        <taxon>Eukaryota</taxon>
        <taxon>Fungi</taxon>
        <taxon>Dikarya</taxon>
        <taxon>Ascomycota</taxon>
        <taxon>Pezizomycotina</taxon>
        <taxon>Sordariomycetes</taxon>
        <taxon>Hypocreomycetidae</taxon>
        <taxon>Hypocreales</taxon>
        <taxon>Nectriaceae</taxon>
        <taxon>Fusarium</taxon>
        <taxon>Fusarium fujikuroi species complex</taxon>
    </lineage>
</organism>
<feature type="compositionally biased region" description="Polar residues" evidence="1">
    <location>
        <begin position="359"/>
        <end position="368"/>
    </location>
</feature>
<evidence type="ECO:0000313" key="3">
    <source>
        <dbReference type="EMBL" id="KAF5613264.1"/>
    </source>
</evidence>
<feature type="region of interest" description="Disordered" evidence="1">
    <location>
        <begin position="207"/>
        <end position="432"/>
    </location>
</feature>
<comment type="caution">
    <text evidence="3">The sequence shown here is derived from an EMBL/GenBank/DDBJ whole genome shotgun (WGS) entry which is preliminary data.</text>
</comment>
<accession>A0A8H5V9L7</accession>
<feature type="signal peptide" evidence="2">
    <location>
        <begin position="1"/>
        <end position="27"/>
    </location>
</feature>
<gene>
    <name evidence="3" type="ORF">FSUBG_994</name>
</gene>
<evidence type="ECO:0000256" key="2">
    <source>
        <dbReference type="SAM" id="SignalP"/>
    </source>
</evidence>
<keyword evidence="4" id="KW-1185">Reference proteome</keyword>
<evidence type="ECO:0000256" key="1">
    <source>
        <dbReference type="SAM" id="MobiDB-lite"/>
    </source>
</evidence>
<dbReference type="RefSeq" id="XP_036543580.1">
    <property type="nucleotide sequence ID" value="XM_036688505.1"/>
</dbReference>
<dbReference type="EMBL" id="JAAOAV010000004">
    <property type="protein sequence ID" value="KAF5613264.1"/>
    <property type="molecule type" value="Genomic_DNA"/>
</dbReference>
<protein>
    <submittedName>
        <fullName evidence="3">Uncharacterized protein</fullName>
    </submittedName>
</protein>
<dbReference type="GeneID" id="59323223"/>
<feature type="compositionally biased region" description="Low complexity" evidence="1">
    <location>
        <begin position="209"/>
        <end position="224"/>
    </location>
</feature>
<sequence length="432" mass="45633">MAAPELTVAVRDFLWLSLLSLPLRLTSRPLPQQTPSTGTKPVLCLTGSGGPHLKSSVFPDRWLEELPTHQSSLLFPAKHANAAGKQKDWELGSFQKPIRDDDQVRPDLQSSHRQVRVFLGLTSQSTELQSSDERALFLGPMRAMRSPLPIPWLILSKYPVTRSPRVRNLDAVCAPSASASELPMPYQFASGFSLSVHAASVSRQGTIVGAPEPTAPEAEAGAPTLDTTTAPSQPAKPEETKPTDGAGGLSAPPKPVEVASVPETPVNNMTPAGGTPRPVLNLEEEPKETPKNEDENAFITDAPTSAPAVSAPTDVPMTDNAADDKPAGINGASKPEVNNVAEAAAGEKRKADEPPAATNGASDPAATQKSESEERAEKKARVEDVADEPTATENTSPNGKHENGKAAKKDKKVSPVAGKTARKTRSQGPVEV</sequence>
<evidence type="ECO:0000313" key="4">
    <source>
        <dbReference type="Proteomes" id="UP000547976"/>
    </source>
</evidence>
<dbReference type="Proteomes" id="UP000547976">
    <property type="component" value="Unassembled WGS sequence"/>
</dbReference>